<evidence type="ECO:0000256" key="1">
    <source>
        <dbReference type="ARBA" id="ARBA00001961"/>
    </source>
</evidence>
<dbReference type="RefSeq" id="WP_140601859.1">
    <property type="nucleotide sequence ID" value="NZ_SAWY01000005.1"/>
</dbReference>
<evidence type="ECO:0000256" key="5">
    <source>
        <dbReference type="ARBA" id="ARBA00023004"/>
    </source>
</evidence>
<keyword evidence="5" id="KW-0408">Iron</keyword>
<dbReference type="InterPro" id="IPR045054">
    <property type="entry name" value="P4HA-like"/>
</dbReference>
<gene>
    <name evidence="7" type="ORF">EPA86_03315</name>
</gene>
<keyword evidence="3" id="KW-0223">Dioxygenase</keyword>
<accession>A0A502L4P9</accession>
<dbReference type="InterPro" id="IPR006620">
    <property type="entry name" value="Pro_4_hyd_alph"/>
</dbReference>
<evidence type="ECO:0000256" key="2">
    <source>
        <dbReference type="ARBA" id="ARBA00022723"/>
    </source>
</evidence>
<evidence type="ECO:0000256" key="3">
    <source>
        <dbReference type="ARBA" id="ARBA00022964"/>
    </source>
</evidence>
<comment type="cofactor">
    <cofactor evidence="1">
        <name>L-ascorbate</name>
        <dbReference type="ChEBI" id="CHEBI:38290"/>
    </cofactor>
</comment>
<dbReference type="OrthoDB" id="564897at2"/>
<evidence type="ECO:0000259" key="6">
    <source>
        <dbReference type="SMART" id="SM00702"/>
    </source>
</evidence>
<dbReference type="Pfam" id="PF13640">
    <property type="entry name" value="2OG-FeII_Oxy_3"/>
    <property type="match status" value="1"/>
</dbReference>
<name>A0A502L4P9_9GAMM</name>
<sequence>MSQFIGVYENALSDDLCDRIMQQHQTDKGVQQGRVGSGVMTHLKDSHDISMIHNQSWQPLQEEIINATYPILRKYLEEHYLAVIAAINPTVTHPKTGKATVVTKENFHEVGLPYLDQLIQYIFRYDGFTVQKYDQGKGGYHYWHSEIFPQLPDNKPLHRVLAFLYYLNDVEEGGETEFHYQQLKAKPKKGNLIIFPAGFTHTHKGHVPLSNDKYVVTSWLMYNRAEQLYGQPKN</sequence>
<evidence type="ECO:0000313" key="7">
    <source>
        <dbReference type="EMBL" id="TPH18154.1"/>
    </source>
</evidence>
<evidence type="ECO:0000256" key="4">
    <source>
        <dbReference type="ARBA" id="ARBA00023002"/>
    </source>
</evidence>
<proteinExistence type="predicted"/>
<dbReference type="PANTHER" id="PTHR10869:SF246">
    <property type="entry name" value="TRANSMEMBRANE PROLYL 4-HYDROXYLASE"/>
    <property type="match status" value="1"/>
</dbReference>
<dbReference type="PANTHER" id="PTHR10869">
    <property type="entry name" value="PROLYL 4-HYDROXYLASE ALPHA SUBUNIT"/>
    <property type="match status" value="1"/>
</dbReference>
<dbReference type="GO" id="GO:0005506">
    <property type="term" value="F:iron ion binding"/>
    <property type="evidence" value="ECO:0007669"/>
    <property type="project" value="InterPro"/>
</dbReference>
<dbReference type="Proteomes" id="UP000315303">
    <property type="component" value="Unassembled WGS sequence"/>
</dbReference>
<dbReference type="GO" id="GO:0031418">
    <property type="term" value="F:L-ascorbic acid binding"/>
    <property type="evidence" value="ECO:0007669"/>
    <property type="project" value="InterPro"/>
</dbReference>
<dbReference type="SMART" id="SM00702">
    <property type="entry name" value="P4Hc"/>
    <property type="match status" value="1"/>
</dbReference>
<keyword evidence="2" id="KW-0479">Metal-binding</keyword>
<dbReference type="InterPro" id="IPR044862">
    <property type="entry name" value="Pro_4_hyd_alph_FE2OG_OXY"/>
</dbReference>
<dbReference type="GO" id="GO:0051213">
    <property type="term" value="F:dioxygenase activity"/>
    <property type="evidence" value="ECO:0007669"/>
    <property type="project" value="UniProtKB-KW"/>
</dbReference>
<reference evidence="7 8" key="1">
    <citation type="submission" date="2019-01" db="EMBL/GenBank/DDBJ databases">
        <title>Litorilituus lipolytica sp. nov., isolated from intertidal sand of the Yellow Sea in China.</title>
        <authorList>
            <person name="Liu A."/>
        </authorList>
    </citation>
    <scope>NUCLEOTIDE SEQUENCE [LARGE SCALE GENOMIC DNA]</scope>
    <source>
        <strain evidence="7 8">RZ04</strain>
    </source>
</reference>
<evidence type="ECO:0000313" key="8">
    <source>
        <dbReference type="Proteomes" id="UP000315303"/>
    </source>
</evidence>
<organism evidence="7 8">
    <name type="scientific">Litorilituus lipolyticus</name>
    <dbReference type="NCBI Taxonomy" id="2491017"/>
    <lineage>
        <taxon>Bacteria</taxon>
        <taxon>Pseudomonadati</taxon>
        <taxon>Pseudomonadota</taxon>
        <taxon>Gammaproteobacteria</taxon>
        <taxon>Alteromonadales</taxon>
        <taxon>Colwelliaceae</taxon>
        <taxon>Litorilituus</taxon>
    </lineage>
</organism>
<feature type="domain" description="Prolyl 4-hydroxylase alpha subunit" evidence="6">
    <location>
        <begin position="3"/>
        <end position="221"/>
    </location>
</feature>
<dbReference type="EMBL" id="SAWY01000005">
    <property type="protein sequence ID" value="TPH18154.1"/>
    <property type="molecule type" value="Genomic_DNA"/>
</dbReference>
<protein>
    <submittedName>
        <fullName evidence="7">2OG-Fe(II) oxygenase</fullName>
    </submittedName>
</protein>
<keyword evidence="8" id="KW-1185">Reference proteome</keyword>
<dbReference type="GO" id="GO:0016705">
    <property type="term" value="F:oxidoreductase activity, acting on paired donors, with incorporation or reduction of molecular oxygen"/>
    <property type="evidence" value="ECO:0007669"/>
    <property type="project" value="InterPro"/>
</dbReference>
<comment type="caution">
    <text evidence="7">The sequence shown here is derived from an EMBL/GenBank/DDBJ whole genome shotgun (WGS) entry which is preliminary data.</text>
</comment>
<keyword evidence="4" id="KW-0560">Oxidoreductase</keyword>
<dbReference type="Gene3D" id="2.60.120.620">
    <property type="entry name" value="q2cbj1_9rhob like domain"/>
    <property type="match status" value="1"/>
</dbReference>
<dbReference type="AlphaFoldDB" id="A0A502L4P9"/>